<keyword evidence="2" id="KW-1003">Cell membrane</keyword>
<dbReference type="FunFam" id="2.40.440.10:FF:000005">
    <property type="entry name" value="L,D-transpeptidase 2"/>
    <property type="match status" value="1"/>
</dbReference>
<keyword evidence="7" id="KW-0472">Membrane</keyword>
<protein>
    <submittedName>
        <fullName evidence="17">L,D-transpeptidase family protein</fullName>
    </submittedName>
</protein>
<dbReference type="CDD" id="cd16913">
    <property type="entry name" value="YkuD_like"/>
    <property type="match status" value="1"/>
</dbReference>
<feature type="active site" description="Proton donor/acceptor" evidence="13">
    <location>
        <position position="322"/>
    </location>
</feature>
<dbReference type="GO" id="GO:0018104">
    <property type="term" value="P:peptidoglycan-protein cross-linking"/>
    <property type="evidence" value="ECO:0007669"/>
    <property type="project" value="TreeGrafter"/>
</dbReference>
<dbReference type="Gene3D" id="2.60.40.3710">
    <property type="match status" value="1"/>
</dbReference>
<dbReference type="InterPro" id="IPR038063">
    <property type="entry name" value="Transpep_catalytic_dom"/>
</dbReference>
<keyword evidence="3" id="KW-0808">Transferase</keyword>
<accession>A0A927JAR3</accession>
<feature type="domain" description="L,D-TPase catalytic" evidence="16">
    <location>
        <begin position="239"/>
        <end position="364"/>
    </location>
</feature>
<dbReference type="Gene3D" id="2.40.440.10">
    <property type="entry name" value="L,D-transpeptidase catalytic domain-like"/>
    <property type="match status" value="1"/>
</dbReference>
<organism evidence="17 18">
    <name type="scientific">Lolliginicoccus lacisalsi</name>
    <dbReference type="NCBI Taxonomy" id="2742202"/>
    <lineage>
        <taxon>Bacteria</taxon>
        <taxon>Bacillati</taxon>
        <taxon>Actinomycetota</taxon>
        <taxon>Actinomycetes</taxon>
        <taxon>Mycobacteriales</taxon>
        <taxon>Hoyosellaceae</taxon>
        <taxon>Lolliginicoccus</taxon>
    </lineage>
</organism>
<evidence type="ECO:0000256" key="4">
    <source>
        <dbReference type="ARBA" id="ARBA00022729"/>
    </source>
</evidence>
<dbReference type="Pfam" id="PF17964">
    <property type="entry name" value="Big_10"/>
    <property type="match status" value="1"/>
</dbReference>
<dbReference type="InterPro" id="IPR005490">
    <property type="entry name" value="LD_TPept_cat_dom"/>
</dbReference>
<evidence type="ECO:0000256" key="6">
    <source>
        <dbReference type="ARBA" id="ARBA00022984"/>
    </source>
</evidence>
<proteinExistence type="predicted"/>
<dbReference type="SUPFAM" id="SSF141523">
    <property type="entry name" value="L,D-transpeptidase catalytic domain-like"/>
    <property type="match status" value="1"/>
</dbReference>
<evidence type="ECO:0000259" key="16">
    <source>
        <dbReference type="PROSITE" id="PS52029"/>
    </source>
</evidence>
<feature type="signal peptide" evidence="15">
    <location>
        <begin position="1"/>
        <end position="28"/>
    </location>
</feature>
<evidence type="ECO:0000313" key="17">
    <source>
        <dbReference type="EMBL" id="MBD8505739.1"/>
    </source>
</evidence>
<feature type="region of interest" description="Disordered" evidence="14">
    <location>
        <begin position="34"/>
        <end position="60"/>
    </location>
</feature>
<keyword evidence="9" id="KW-0449">Lipoprotein</keyword>
<evidence type="ECO:0000256" key="8">
    <source>
        <dbReference type="ARBA" id="ARBA00023139"/>
    </source>
</evidence>
<dbReference type="PANTHER" id="PTHR30582:SF2">
    <property type="entry name" value="L,D-TRANSPEPTIDASE YCIB-RELATED"/>
    <property type="match status" value="1"/>
</dbReference>
<dbReference type="GO" id="GO:0071555">
    <property type="term" value="P:cell wall organization"/>
    <property type="evidence" value="ECO:0007669"/>
    <property type="project" value="UniProtKB-UniRule"/>
</dbReference>
<evidence type="ECO:0000256" key="12">
    <source>
        <dbReference type="ARBA" id="ARBA00060592"/>
    </source>
</evidence>
<comment type="pathway">
    <text evidence="1 13">Cell wall biogenesis; peptidoglycan biosynthesis.</text>
</comment>
<evidence type="ECO:0000256" key="5">
    <source>
        <dbReference type="ARBA" id="ARBA00022960"/>
    </source>
</evidence>
<evidence type="ECO:0000256" key="7">
    <source>
        <dbReference type="ARBA" id="ARBA00023136"/>
    </source>
</evidence>
<evidence type="ECO:0000256" key="15">
    <source>
        <dbReference type="SAM" id="SignalP"/>
    </source>
</evidence>
<keyword evidence="5 13" id="KW-0133">Cell shape</keyword>
<feature type="chain" id="PRO_5039050470" evidence="15">
    <location>
        <begin position="29"/>
        <end position="394"/>
    </location>
</feature>
<dbReference type="GO" id="GO:0005576">
    <property type="term" value="C:extracellular region"/>
    <property type="evidence" value="ECO:0007669"/>
    <property type="project" value="TreeGrafter"/>
</dbReference>
<evidence type="ECO:0000256" key="14">
    <source>
        <dbReference type="SAM" id="MobiDB-lite"/>
    </source>
</evidence>
<comment type="pathway">
    <text evidence="12">Glycan biosynthesis.</text>
</comment>
<dbReference type="Pfam" id="PF03734">
    <property type="entry name" value="YkuD"/>
    <property type="match status" value="1"/>
</dbReference>
<evidence type="ECO:0000256" key="10">
    <source>
        <dbReference type="ARBA" id="ARBA00023315"/>
    </source>
</evidence>
<dbReference type="RefSeq" id="WP_192038207.1">
    <property type="nucleotide sequence ID" value="NZ_JACYWE010000002.1"/>
</dbReference>
<evidence type="ECO:0000256" key="11">
    <source>
        <dbReference type="ARBA" id="ARBA00023316"/>
    </source>
</evidence>
<dbReference type="CDD" id="cd13432">
    <property type="entry name" value="LDT_IgD_like_2"/>
    <property type="match status" value="1"/>
</dbReference>
<dbReference type="GO" id="GO:0016746">
    <property type="term" value="F:acyltransferase activity"/>
    <property type="evidence" value="ECO:0007669"/>
    <property type="project" value="UniProtKB-KW"/>
</dbReference>
<reference evidence="17" key="1">
    <citation type="submission" date="2020-09" db="EMBL/GenBank/DDBJ databases">
        <title>Hoyosella lacisalsi sp. nov., a halotolerant actinobacterium isolated from soil of Lake Gudzhirganskoe.</title>
        <authorList>
            <person name="Yang Q."/>
            <person name="Guo P.Y."/>
            <person name="Liu S.W."/>
            <person name="Li F.N."/>
            <person name="Sun C.H."/>
        </authorList>
    </citation>
    <scope>NUCLEOTIDE SEQUENCE</scope>
    <source>
        <strain evidence="17">G463</strain>
    </source>
</reference>
<dbReference type="PROSITE" id="PS52029">
    <property type="entry name" value="LD_TPASE"/>
    <property type="match status" value="1"/>
</dbReference>
<keyword evidence="6 13" id="KW-0573">Peptidoglycan synthesis</keyword>
<evidence type="ECO:0000256" key="1">
    <source>
        <dbReference type="ARBA" id="ARBA00004752"/>
    </source>
</evidence>
<keyword evidence="11 13" id="KW-0961">Cell wall biogenesis/degradation</keyword>
<dbReference type="PANTHER" id="PTHR30582">
    <property type="entry name" value="L,D-TRANSPEPTIDASE"/>
    <property type="match status" value="1"/>
</dbReference>
<keyword evidence="4 15" id="KW-0732">Signal</keyword>
<dbReference type="InterPro" id="IPR050979">
    <property type="entry name" value="LD-transpeptidase"/>
</dbReference>
<name>A0A927JAR3_9ACTN</name>
<keyword evidence="8" id="KW-0564">Palmitate</keyword>
<dbReference type="InterPro" id="IPR041280">
    <property type="entry name" value="Big_10"/>
</dbReference>
<feature type="active site" description="Nucleophile" evidence="13">
    <location>
        <position position="340"/>
    </location>
</feature>
<evidence type="ECO:0000256" key="9">
    <source>
        <dbReference type="ARBA" id="ARBA00023288"/>
    </source>
</evidence>
<dbReference type="AlphaFoldDB" id="A0A927JAR3"/>
<evidence type="ECO:0000256" key="3">
    <source>
        <dbReference type="ARBA" id="ARBA00022679"/>
    </source>
</evidence>
<keyword evidence="10" id="KW-0012">Acyltransferase</keyword>
<dbReference type="GO" id="GO:0008360">
    <property type="term" value="P:regulation of cell shape"/>
    <property type="evidence" value="ECO:0007669"/>
    <property type="project" value="UniProtKB-UniRule"/>
</dbReference>
<dbReference type="Gene3D" id="2.60.40.3780">
    <property type="match status" value="1"/>
</dbReference>
<evidence type="ECO:0000313" key="18">
    <source>
        <dbReference type="Proteomes" id="UP000642993"/>
    </source>
</evidence>
<keyword evidence="18" id="KW-1185">Reference proteome</keyword>
<gene>
    <name evidence="17" type="ORF">HT102_04475</name>
</gene>
<evidence type="ECO:0000256" key="2">
    <source>
        <dbReference type="ARBA" id="ARBA00022475"/>
    </source>
</evidence>
<evidence type="ECO:0000256" key="13">
    <source>
        <dbReference type="PROSITE-ProRule" id="PRU01373"/>
    </source>
</evidence>
<dbReference type="GO" id="GO:0071972">
    <property type="term" value="F:peptidoglycan L,D-transpeptidase activity"/>
    <property type="evidence" value="ECO:0007669"/>
    <property type="project" value="TreeGrafter"/>
</dbReference>
<dbReference type="EMBL" id="JACYWE010000002">
    <property type="protein sequence ID" value="MBD8505739.1"/>
    <property type="molecule type" value="Genomic_DNA"/>
</dbReference>
<comment type="caution">
    <text evidence="17">The sequence shown here is derived from an EMBL/GenBank/DDBJ whole genome shotgun (WGS) entry which is preliminary data.</text>
</comment>
<dbReference type="Proteomes" id="UP000642993">
    <property type="component" value="Unassembled WGS sequence"/>
</dbReference>
<sequence>MTLIPDSRRAWRSSTAAVALAAALSLISACTIPTSSSTAPEPPPLPAISLSEPDGAQGVSPLEPITLAAAEGTLDSVELLNPEGKPVDAEMAPDGTSWTTTEVLGYGRTYTLAATATGPGGTSELRSTFTTVVPDNLTMPYLMPWDGAVVGIGQPVAVQFDEPIPDRARAQELITVTTDPPVEGAFYWVNNREVRWRPENYWEPGTRITVDANVYGQDLGNGLYGQSDQRSEFTIGDAVIAVADDYAKTITVSVNGTVVMTMPTSFGKASAPTPNGTYVIAERHREIVMDSSTYGVPVSSADGYRTDVEWATRMSYSGIFVHSAPWSIADQGRRNVSHGCLNVSPANARWFYYNTKPGDIAVVRKTVGGTLNGLDGLGDWNIPWSQWKAGNAEA</sequence>